<feature type="region of interest" description="Disordered" evidence="1">
    <location>
        <begin position="350"/>
        <end position="369"/>
    </location>
</feature>
<dbReference type="EMBL" id="HG713133">
    <property type="protein sequence ID" value="CDJ52445.1"/>
    <property type="molecule type" value="Genomic_DNA"/>
</dbReference>
<feature type="region of interest" description="Disordered" evidence="1">
    <location>
        <begin position="247"/>
        <end position="324"/>
    </location>
</feature>
<sequence>MVAASHFGESSFAPYASSVHDVSATLKGHATIHRRDELQGAASMAVPPSRAQRSLLVALASVLAILFVVYLCGLSSGKRIGAVSLLRVLAASSGGEGCGESEDSSSTDTPAYHSPEGRLTIPAQLVPVTEALHAKLGKVASSTSSAETITVAAGKGILGTAPPRLDTGRGQAAMKRSGKEQSSVHPGAKQLRLEPLSEETQLQPPPYPLDPDLELLIDSVLFREDYVFSEGFWLADYEAVQATADAPAGAEPPAVGGVSERPDASTATGKTVYALQSPSSLLPRHHREPGEERNAEGSLFTDTTGRRPQRGSPAGVEALHSGPGVDATEQANEVYFQAFKADALSGPKLERVTGPGGAGNSLPSSSRASAASPVRILGITLPQQGDLARQLPPGTELPTDANVILHFTWLGNVYPGVPESVLRTHPFYRHPHNQPPSKTRSVDVRFALSYARTRVQANKTLGRCREIMEKLLPSPEDFDDLVCEAERLCGYALGRMPVACPRGLASLAVDTLGNIFLVLDTLHCVAEVLGDHAQKQSWWPLIIRRTESAVFVPKRTPQIAGKRFTNSDVAQTLQVALEYYRRGGRPPTRMVIGLKEALLCEPGTSSKFNGERWNPWREAAVHFRLSVLPGLQDRN</sequence>
<dbReference type="VEuPathDB" id="ToxoDB:EBH_0049760"/>
<evidence type="ECO:0000313" key="4">
    <source>
        <dbReference type="Proteomes" id="UP000030750"/>
    </source>
</evidence>
<dbReference type="AlphaFoldDB" id="U6LXE1"/>
<organism evidence="3 4">
    <name type="scientific">Eimeria brunetti</name>
    <dbReference type="NCBI Taxonomy" id="51314"/>
    <lineage>
        <taxon>Eukaryota</taxon>
        <taxon>Sar</taxon>
        <taxon>Alveolata</taxon>
        <taxon>Apicomplexa</taxon>
        <taxon>Conoidasida</taxon>
        <taxon>Coccidia</taxon>
        <taxon>Eucoccidiorida</taxon>
        <taxon>Eimeriorina</taxon>
        <taxon>Eimeriidae</taxon>
        <taxon>Eimeria</taxon>
    </lineage>
</organism>
<evidence type="ECO:0008006" key="5">
    <source>
        <dbReference type="Google" id="ProtNLM"/>
    </source>
</evidence>
<reference evidence="3" key="1">
    <citation type="submission" date="2013-10" db="EMBL/GenBank/DDBJ databases">
        <title>Genomic analysis of the causative agents of coccidiosis in chickens.</title>
        <authorList>
            <person name="Reid A.J."/>
            <person name="Blake D."/>
            <person name="Billington K."/>
            <person name="Browne H."/>
            <person name="Dunn M."/>
            <person name="Hung S."/>
            <person name="Kawahara F."/>
            <person name="Miranda-Saavedra D."/>
            <person name="Mourier T."/>
            <person name="Nagra H."/>
            <person name="Otto T.D."/>
            <person name="Rawlings N."/>
            <person name="Sanchez A."/>
            <person name="Sanders M."/>
            <person name="Subramaniam C."/>
            <person name="Tay Y."/>
            <person name="Dear P."/>
            <person name="Doerig C."/>
            <person name="Gruber A."/>
            <person name="Parkinson J."/>
            <person name="Shirley M."/>
            <person name="Wan K.L."/>
            <person name="Berriman M."/>
            <person name="Tomley F."/>
            <person name="Pain A."/>
        </authorList>
    </citation>
    <scope>NUCLEOTIDE SEQUENCE [LARGE SCALE GENOMIC DNA]</scope>
    <source>
        <strain evidence="3">Houghton</strain>
    </source>
</reference>
<evidence type="ECO:0000313" key="3">
    <source>
        <dbReference type="EMBL" id="CDJ52445.1"/>
    </source>
</evidence>
<keyword evidence="2" id="KW-0812">Transmembrane</keyword>
<feature type="transmembrane region" description="Helical" evidence="2">
    <location>
        <begin position="54"/>
        <end position="71"/>
    </location>
</feature>
<protein>
    <recommendedName>
        <fullName evidence="5">Transmembrane protein</fullName>
    </recommendedName>
</protein>
<feature type="compositionally biased region" description="Polar residues" evidence="1">
    <location>
        <begin position="265"/>
        <end position="280"/>
    </location>
</feature>
<keyword evidence="2" id="KW-0472">Membrane</keyword>
<evidence type="ECO:0000256" key="2">
    <source>
        <dbReference type="SAM" id="Phobius"/>
    </source>
</evidence>
<feature type="region of interest" description="Disordered" evidence="1">
    <location>
        <begin position="160"/>
        <end position="188"/>
    </location>
</feature>
<gene>
    <name evidence="3" type="ORF">EBH_0049760</name>
</gene>
<reference evidence="3" key="2">
    <citation type="submission" date="2013-10" db="EMBL/GenBank/DDBJ databases">
        <authorList>
            <person name="Aslett M."/>
        </authorList>
    </citation>
    <scope>NUCLEOTIDE SEQUENCE [LARGE SCALE GENOMIC DNA]</scope>
    <source>
        <strain evidence="3">Houghton</strain>
    </source>
</reference>
<dbReference type="Proteomes" id="UP000030750">
    <property type="component" value="Unassembled WGS sequence"/>
</dbReference>
<evidence type="ECO:0000256" key="1">
    <source>
        <dbReference type="SAM" id="MobiDB-lite"/>
    </source>
</evidence>
<keyword evidence="2" id="KW-1133">Transmembrane helix</keyword>
<name>U6LXE1_9EIME</name>
<feature type="compositionally biased region" description="Low complexity" evidence="1">
    <location>
        <begin position="247"/>
        <end position="257"/>
    </location>
</feature>
<keyword evidence="4" id="KW-1185">Reference proteome</keyword>
<proteinExistence type="predicted"/>
<accession>U6LXE1</accession>